<protein>
    <submittedName>
        <fullName evidence="1">Uncharacterized protein</fullName>
    </submittedName>
</protein>
<organism evidence="1 2">
    <name type="scientific">Tanacetum coccineum</name>
    <dbReference type="NCBI Taxonomy" id="301880"/>
    <lineage>
        <taxon>Eukaryota</taxon>
        <taxon>Viridiplantae</taxon>
        <taxon>Streptophyta</taxon>
        <taxon>Embryophyta</taxon>
        <taxon>Tracheophyta</taxon>
        <taxon>Spermatophyta</taxon>
        <taxon>Magnoliopsida</taxon>
        <taxon>eudicotyledons</taxon>
        <taxon>Gunneridae</taxon>
        <taxon>Pentapetalae</taxon>
        <taxon>asterids</taxon>
        <taxon>campanulids</taxon>
        <taxon>Asterales</taxon>
        <taxon>Asteraceae</taxon>
        <taxon>Asteroideae</taxon>
        <taxon>Anthemideae</taxon>
        <taxon>Anthemidinae</taxon>
        <taxon>Tanacetum</taxon>
    </lineage>
</organism>
<reference evidence="1" key="2">
    <citation type="submission" date="2022-01" db="EMBL/GenBank/DDBJ databases">
        <authorList>
            <person name="Yamashiro T."/>
            <person name="Shiraishi A."/>
            <person name="Satake H."/>
            <person name="Nakayama K."/>
        </authorList>
    </citation>
    <scope>NUCLEOTIDE SEQUENCE</scope>
</reference>
<gene>
    <name evidence="1" type="ORF">Tco_1005158</name>
</gene>
<evidence type="ECO:0000313" key="2">
    <source>
        <dbReference type="Proteomes" id="UP001151760"/>
    </source>
</evidence>
<dbReference type="Proteomes" id="UP001151760">
    <property type="component" value="Unassembled WGS sequence"/>
</dbReference>
<name>A0ABQ5FE98_9ASTR</name>
<sequence>MDYVLRVSCFETDYEVVNGYYARCARNTPLDDDRSQSYLLECLEDLKVVTERRKFDALTVERFGERIEKLIREKLFELVDDEKINIISTVIDKDAPFEDDVVRSLRTSPIHSAKDRTW</sequence>
<accession>A0ABQ5FE98</accession>
<proteinExistence type="predicted"/>
<dbReference type="EMBL" id="BQNB010017305">
    <property type="protein sequence ID" value="GJT61625.1"/>
    <property type="molecule type" value="Genomic_DNA"/>
</dbReference>
<evidence type="ECO:0000313" key="1">
    <source>
        <dbReference type="EMBL" id="GJT61625.1"/>
    </source>
</evidence>
<comment type="caution">
    <text evidence="1">The sequence shown here is derived from an EMBL/GenBank/DDBJ whole genome shotgun (WGS) entry which is preliminary data.</text>
</comment>
<keyword evidence="2" id="KW-1185">Reference proteome</keyword>
<reference evidence="1" key="1">
    <citation type="journal article" date="2022" name="Int. J. Mol. Sci.">
        <title>Draft Genome of Tanacetum Coccineum: Genomic Comparison of Closely Related Tanacetum-Family Plants.</title>
        <authorList>
            <person name="Yamashiro T."/>
            <person name="Shiraishi A."/>
            <person name="Nakayama K."/>
            <person name="Satake H."/>
        </authorList>
    </citation>
    <scope>NUCLEOTIDE SEQUENCE</scope>
</reference>